<dbReference type="SUPFAM" id="SSF56672">
    <property type="entry name" value="DNA/RNA polymerases"/>
    <property type="match status" value="1"/>
</dbReference>
<accession>A0AAW2WSR5</accession>
<reference evidence="2" key="1">
    <citation type="submission" date="2020-06" db="EMBL/GenBank/DDBJ databases">
        <authorList>
            <person name="Li T."/>
            <person name="Hu X."/>
            <person name="Zhang T."/>
            <person name="Song X."/>
            <person name="Zhang H."/>
            <person name="Dai N."/>
            <person name="Sheng W."/>
            <person name="Hou X."/>
            <person name="Wei L."/>
        </authorList>
    </citation>
    <scope>NUCLEOTIDE SEQUENCE</scope>
    <source>
        <strain evidence="2">KEN1</strain>
        <tissue evidence="2">Leaf</tissue>
    </source>
</reference>
<gene>
    <name evidence="2" type="ORF">Slati_2192700</name>
</gene>
<dbReference type="InterPro" id="IPR013103">
    <property type="entry name" value="RVT_2"/>
</dbReference>
<dbReference type="Pfam" id="PF07727">
    <property type="entry name" value="RVT_2"/>
    <property type="match status" value="1"/>
</dbReference>
<feature type="domain" description="Reverse transcriptase Ty1/copia-type" evidence="1">
    <location>
        <begin position="1"/>
        <end position="135"/>
    </location>
</feature>
<dbReference type="CDD" id="cd09272">
    <property type="entry name" value="RNase_HI_RT_Ty1"/>
    <property type="match status" value="1"/>
</dbReference>
<name>A0AAW2WSR5_9LAMI</name>
<protein>
    <submittedName>
        <fullName evidence="2">Retrovirus-related Pol polyprotein from transposon RE1</fullName>
    </submittedName>
</protein>
<organism evidence="2">
    <name type="scientific">Sesamum latifolium</name>
    <dbReference type="NCBI Taxonomy" id="2727402"/>
    <lineage>
        <taxon>Eukaryota</taxon>
        <taxon>Viridiplantae</taxon>
        <taxon>Streptophyta</taxon>
        <taxon>Embryophyta</taxon>
        <taxon>Tracheophyta</taxon>
        <taxon>Spermatophyta</taxon>
        <taxon>Magnoliopsida</taxon>
        <taxon>eudicotyledons</taxon>
        <taxon>Gunneridae</taxon>
        <taxon>Pentapetalae</taxon>
        <taxon>asterids</taxon>
        <taxon>lamiids</taxon>
        <taxon>Lamiales</taxon>
        <taxon>Pedaliaceae</taxon>
        <taxon>Sesamum</taxon>
    </lineage>
</organism>
<dbReference type="EMBL" id="JACGWN010000007">
    <property type="protein sequence ID" value="KAL0444700.1"/>
    <property type="molecule type" value="Genomic_DNA"/>
</dbReference>
<evidence type="ECO:0000313" key="2">
    <source>
        <dbReference type="EMBL" id="KAL0444700.1"/>
    </source>
</evidence>
<dbReference type="InterPro" id="IPR043502">
    <property type="entry name" value="DNA/RNA_pol_sf"/>
</dbReference>
<dbReference type="PANTHER" id="PTHR11439">
    <property type="entry name" value="GAG-POL-RELATED RETROTRANSPOSON"/>
    <property type="match status" value="1"/>
</dbReference>
<dbReference type="AlphaFoldDB" id="A0AAW2WSR5"/>
<reference evidence="2" key="2">
    <citation type="journal article" date="2024" name="Plant">
        <title>Genomic evolution and insights into agronomic trait innovations of Sesamum species.</title>
        <authorList>
            <person name="Miao H."/>
            <person name="Wang L."/>
            <person name="Qu L."/>
            <person name="Liu H."/>
            <person name="Sun Y."/>
            <person name="Le M."/>
            <person name="Wang Q."/>
            <person name="Wei S."/>
            <person name="Zheng Y."/>
            <person name="Lin W."/>
            <person name="Duan Y."/>
            <person name="Cao H."/>
            <person name="Xiong S."/>
            <person name="Wang X."/>
            <person name="Wei L."/>
            <person name="Li C."/>
            <person name="Ma Q."/>
            <person name="Ju M."/>
            <person name="Zhao R."/>
            <person name="Li G."/>
            <person name="Mu C."/>
            <person name="Tian Q."/>
            <person name="Mei H."/>
            <person name="Zhang T."/>
            <person name="Gao T."/>
            <person name="Zhang H."/>
        </authorList>
    </citation>
    <scope>NUCLEOTIDE SEQUENCE</scope>
    <source>
        <strain evidence="2">KEN1</strain>
    </source>
</reference>
<dbReference type="PANTHER" id="PTHR11439:SF470">
    <property type="entry name" value="CYSTEINE-RICH RLK (RECEPTOR-LIKE PROTEIN KINASE) 8"/>
    <property type="match status" value="1"/>
</dbReference>
<sequence>MEPPEGYQVPQGCVCKLVESLYCLKHASRKWNEKFTEKIEIFGFTQSKHDYCLFTKQTNAGLISLLLYVDDILVTGLSNSHIMEVKRYLDRLFTIKYLGETRYFLGLEIARTSQGLIVTQTKYVTDLIKDMGLAHGSAPVSWKTKKQATVSMSTVEAEYRSMALVVCELTWSTYLLADLGVSVKLPVPFYCDNKATLHITENPVFLERTKHLEIDCYIVQNSRMVSFDLCLFLPNSK</sequence>
<comment type="caution">
    <text evidence="2">The sequence shown here is derived from an EMBL/GenBank/DDBJ whole genome shotgun (WGS) entry which is preliminary data.</text>
</comment>
<proteinExistence type="predicted"/>
<evidence type="ECO:0000259" key="1">
    <source>
        <dbReference type="Pfam" id="PF07727"/>
    </source>
</evidence>